<dbReference type="EMBL" id="CACVBS010000056">
    <property type="protein sequence ID" value="CAA7266657.1"/>
    <property type="molecule type" value="Genomic_DNA"/>
</dbReference>
<evidence type="ECO:0000256" key="1">
    <source>
        <dbReference type="SAM" id="MobiDB-lite"/>
    </source>
</evidence>
<dbReference type="Proteomes" id="UP000467700">
    <property type="component" value="Unassembled WGS sequence"/>
</dbReference>
<evidence type="ECO:0000313" key="2">
    <source>
        <dbReference type="EMBL" id="CAA7266657.1"/>
    </source>
</evidence>
<gene>
    <name evidence="2" type="ORF">AAE3_LOCUS8990</name>
</gene>
<sequence>MLTVGILVRQDDGGAYHSRLWAAHHLGGLKFPPHTSHLIMAEIGGATIGGVASIAAALYMSAAGFSARHDQCHDSQVADTQLLAKSFEKAYRDGDLSDEDYSKYLELRSVAIASAWEYRNTIRSYKDTSPLNFLKKRRRRKDVRERKEQTCLTNQKLLDHYYFASSGSDASSITAASGSPPGSGLENENIRDWIADVDTWEECRELSDNNSDSDSDSNFSECGVDDEASHACQEFMKEFTPSLHSQTPNTGEDRSTFYYANNQPHFLTDQDGRGKPGLVFSDQDSVSEQSVFDFSDTVALSLIEEEHVQDHAASWETPILHANQCLEDVFSSQRKSKEDSCLADWDSRFADWDPDFAEPGSSTHCLEISRQNAWAAYQHDRVALAESARIFYATCIHWLECYIVSKRGAPEPENSLASLESAVQLYKERLECLAERRRELED</sequence>
<name>A0A8S0WNI0_CYCAE</name>
<comment type="caution">
    <text evidence="2">The sequence shown here is derived from an EMBL/GenBank/DDBJ whole genome shotgun (WGS) entry which is preliminary data.</text>
</comment>
<protein>
    <submittedName>
        <fullName evidence="2">Uncharacterized protein</fullName>
    </submittedName>
</protein>
<reference evidence="2 3" key="1">
    <citation type="submission" date="2020-01" db="EMBL/GenBank/DDBJ databases">
        <authorList>
            <person name="Gupta K D."/>
        </authorList>
    </citation>
    <scope>NUCLEOTIDE SEQUENCE [LARGE SCALE GENOMIC DNA]</scope>
</reference>
<feature type="compositionally biased region" description="Low complexity" evidence="1">
    <location>
        <begin position="208"/>
        <end position="218"/>
    </location>
</feature>
<dbReference type="OrthoDB" id="3057786at2759"/>
<organism evidence="2 3">
    <name type="scientific">Cyclocybe aegerita</name>
    <name type="common">Black poplar mushroom</name>
    <name type="synonym">Agrocybe aegerita</name>
    <dbReference type="NCBI Taxonomy" id="1973307"/>
    <lineage>
        <taxon>Eukaryota</taxon>
        <taxon>Fungi</taxon>
        <taxon>Dikarya</taxon>
        <taxon>Basidiomycota</taxon>
        <taxon>Agaricomycotina</taxon>
        <taxon>Agaricomycetes</taxon>
        <taxon>Agaricomycetidae</taxon>
        <taxon>Agaricales</taxon>
        <taxon>Agaricineae</taxon>
        <taxon>Bolbitiaceae</taxon>
        <taxon>Cyclocybe</taxon>
    </lineage>
</organism>
<proteinExistence type="predicted"/>
<evidence type="ECO:0000313" key="3">
    <source>
        <dbReference type="Proteomes" id="UP000467700"/>
    </source>
</evidence>
<keyword evidence="3" id="KW-1185">Reference proteome</keyword>
<accession>A0A8S0WNI0</accession>
<dbReference type="AlphaFoldDB" id="A0A8S0WNI0"/>
<feature type="region of interest" description="Disordered" evidence="1">
    <location>
        <begin position="204"/>
        <end position="223"/>
    </location>
</feature>